<evidence type="ECO:0000313" key="3">
    <source>
        <dbReference type="Proteomes" id="UP000685013"/>
    </source>
</evidence>
<feature type="non-terminal residue" evidence="2">
    <location>
        <position position="1"/>
    </location>
</feature>
<evidence type="ECO:0008006" key="4">
    <source>
        <dbReference type="Google" id="ProtNLM"/>
    </source>
</evidence>
<gene>
    <name evidence="2" type="ORF">SDJN03_11619</name>
</gene>
<dbReference type="AlphaFoldDB" id="A0AAV6NAL0"/>
<feature type="chain" id="PRO_5043876805" description="Secreted protein" evidence="1">
    <location>
        <begin position="25"/>
        <end position="82"/>
    </location>
</feature>
<protein>
    <recommendedName>
        <fullName evidence="4">Secreted protein</fullName>
    </recommendedName>
</protein>
<proteinExistence type="predicted"/>
<organism evidence="2 3">
    <name type="scientific">Cucurbita argyrosperma subsp. sororia</name>
    <dbReference type="NCBI Taxonomy" id="37648"/>
    <lineage>
        <taxon>Eukaryota</taxon>
        <taxon>Viridiplantae</taxon>
        <taxon>Streptophyta</taxon>
        <taxon>Embryophyta</taxon>
        <taxon>Tracheophyta</taxon>
        <taxon>Spermatophyta</taxon>
        <taxon>Magnoliopsida</taxon>
        <taxon>eudicotyledons</taxon>
        <taxon>Gunneridae</taxon>
        <taxon>Pentapetalae</taxon>
        <taxon>rosids</taxon>
        <taxon>fabids</taxon>
        <taxon>Cucurbitales</taxon>
        <taxon>Cucurbitaceae</taxon>
        <taxon>Cucurbiteae</taxon>
        <taxon>Cucurbita</taxon>
    </lineage>
</organism>
<keyword evidence="1" id="KW-0732">Signal</keyword>
<evidence type="ECO:0000313" key="2">
    <source>
        <dbReference type="EMBL" id="KAG6595066.1"/>
    </source>
</evidence>
<dbReference type="EMBL" id="JAGKQH010000007">
    <property type="protein sequence ID" value="KAG6595066.1"/>
    <property type="molecule type" value="Genomic_DNA"/>
</dbReference>
<reference evidence="2 3" key="1">
    <citation type="journal article" date="2021" name="Hortic Res">
        <title>The domestication of Cucurbita argyrosperma as revealed by the genome of its wild relative.</title>
        <authorList>
            <person name="Barrera-Redondo J."/>
            <person name="Sanchez-de la Vega G."/>
            <person name="Aguirre-Liguori J.A."/>
            <person name="Castellanos-Morales G."/>
            <person name="Gutierrez-Guerrero Y.T."/>
            <person name="Aguirre-Dugua X."/>
            <person name="Aguirre-Planter E."/>
            <person name="Tenaillon M.I."/>
            <person name="Lira-Saade R."/>
            <person name="Eguiarte L.E."/>
        </authorList>
    </citation>
    <scope>NUCLEOTIDE SEQUENCE [LARGE SCALE GENOMIC DNA]</scope>
    <source>
        <strain evidence="2">JBR-2021</strain>
    </source>
</reference>
<feature type="signal peptide" evidence="1">
    <location>
        <begin position="1"/>
        <end position="24"/>
    </location>
</feature>
<keyword evidence="3" id="KW-1185">Reference proteome</keyword>
<dbReference type="Proteomes" id="UP000685013">
    <property type="component" value="Chromosome 7"/>
</dbReference>
<evidence type="ECO:0000256" key="1">
    <source>
        <dbReference type="SAM" id="SignalP"/>
    </source>
</evidence>
<comment type="caution">
    <text evidence="2">The sequence shown here is derived from an EMBL/GenBank/DDBJ whole genome shotgun (WGS) entry which is preliminary data.</text>
</comment>
<name>A0AAV6NAL0_9ROSI</name>
<accession>A0AAV6NAL0</accession>
<sequence>MGFQLSTKFLILRLLLVYESVGKALELKMGKASKWAQNPRKCRWGHKVKAVGVGCWHTYMPWWLLHITCLPRTSLHKSCCFA</sequence>